<dbReference type="RefSeq" id="WP_088075399.1">
    <property type="nucleotide sequence ID" value="NZ_JAHQCR010000034.1"/>
</dbReference>
<evidence type="ECO:0000313" key="5">
    <source>
        <dbReference type="EMBL" id="MBU9721451.1"/>
    </source>
</evidence>
<evidence type="ECO:0000256" key="1">
    <source>
        <dbReference type="ARBA" id="ARBA00022679"/>
    </source>
</evidence>
<dbReference type="InterPro" id="IPR016181">
    <property type="entry name" value="Acyl_CoA_acyltransferase"/>
</dbReference>
<keyword evidence="1" id="KW-0808">Transferase</keyword>
<keyword evidence="2" id="KW-0012">Acyltransferase</keyword>
<dbReference type="PANTHER" id="PTHR43792:SF8">
    <property type="entry name" value="[RIBOSOMAL PROTEIN US5]-ALANINE N-ACETYLTRANSFERASE"/>
    <property type="match status" value="1"/>
</dbReference>
<dbReference type="Pfam" id="PF13302">
    <property type="entry name" value="Acetyltransf_3"/>
    <property type="match status" value="1"/>
</dbReference>
<name>A0ABS6JSA8_9BACI</name>
<dbReference type="InterPro" id="IPR000182">
    <property type="entry name" value="GNAT_dom"/>
</dbReference>
<dbReference type="PROSITE" id="PS51186">
    <property type="entry name" value="GNAT"/>
    <property type="match status" value="1"/>
</dbReference>
<accession>A0ABS6JSA8</accession>
<sequence length="188" mass="21593">MSSSRDNSPTLEFGSKNLFFRELRNKDAHDIFRIYKDPEVMGFDYSEPIKSMDDAIQLIERSKEFNKRSDHINWGVELVAEKRIIGTCGFKHWDRASKHAEIGGNLSSDMWGNGYGKEGLDALLHFGFVTLGLNKVCAGTNTENLKAINIMRAFGFKEDGRLREHQLLNGVYTDVRLYSLLRKEYSYN</sequence>
<proteinExistence type="inferred from homology"/>
<protein>
    <submittedName>
        <fullName evidence="5">GNAT family N-acetyltransferase</fullName>
    </submittedName>
</protein>
<feature type="domain" description="N-acetyltransferase" evidence="4">
    <location>
        <begin position="18"/>
        <end position="178"/>
    </location>
</feature>
<dbReference type="Gene3D" id="3.40.630.30">
    <property type="match status" value="1"/>
</dbReference>
<evidence type="ECO:0000313" key="6">
    <source>
        <dbReference type="Proteomes" id="UP000790580"/>
    </source>
</evidence>
<dbReference type="PANTHER" id="PTHR43792">
    <property type="entry name" value="GNAT FAMILY, PUTATIVE (AFU_ORTHOLOGUE AFUA_3G00765)-RELATED-RELATED"/>
    <property type="match status" value="1"/>
</dbReference>
<keyword evidence="6" id="KW-1185">Reference proteome</keyword>
<dbReference type="SUPFAM" id="SSF55729">
    <property type="entry name" value="Acyl-CoA N-acyltransferases (Nat)"/>
    <property type="match status" value="1"/>
</dbReference>
<evidence type="ECO:0000256" key="3">
    <source>
        <dbReference type="ARBA" id="ARBA00038502"/>
    </source>
</evidence>
<dbReference type="Proteomes" id="UP000790580">
    <property type="component" value="Unassembled WGS sequence"/>
</dbReference>
<dbReference type="EMBL" id="JAHQCR010000034">
    <property type="protein sequence ID" value="MBU9721451.1"/>
    <property type="molecule type" value="Genomic_DNA"/>
</dbReference>
<comment type="caution">
    <text evidence="5">The sequence shown here is derived from an EMBL/GenBank/DDBJ whole genome shotgun (WGS) entry which is preliminary data.</text>
</comment>
<organism evidence="5 6">
    <name type="scientific">Evansella alkalicola</name>
    <dbReference type="NCBI Taxonomy" id="745819"/>
    <lineage>
        <taxon>Bacteria</taxon>
        <taxon>Bacillati</taxon>
        <taxon>Bacillota</taxon>
        <taxon>Bacilli</taxon>
        <taxon>Bacillales</taxon>
        <taxon>Bacillaceae</taxon>
        <taxon>Evansella</taxon>
    </lineage>
</organism>
<evidence type="ECO:0000259" key="4">
    <source>
        <dbReference type="PROSITE" id="PS51186"/>
    </source>
</evidence>
<reference evidence="5 6" key="1">
    <citation type="submission" date="2021-06" db="EMBL/GenBank/DDBJ databases">
        <title>Bacillus sp. RD4P76, an endophyte from a halophyte.</title>
        <authorList>
            <person name="Sun J.-Q."/>
        </authorList>
    </citation>
    <scope>NUCLEOTIDE SEQUENCE [LARGE SCALE GENOMIC DNA]</scope>
    <source>
        <strain evidence="5 6">JCM 17098</strain>
    </source>
</reference>
<evidence type="ECO:0000256" key="2">
    <source>
        <dbReference type="ARBA" id="ARBA00023315"/>
    </source>
</evidence>
<comment type="similarity">
    <text evidence="3">Belongs to the acetyltransferase family. RimJ subfamily.</text>
</comment>
<gene>
    <name evidence="5" type="ORF">KS407_08335</name>
</gene>
<dbReference type="InterPro" id="IPR051531">
    <property type="entry name" value="N-acetyltransferase"/>
</dbReference>